<dbReference type="AlphaFoldDB" id="A0A9D4PF03"/>
<keyword evidence="3" id="KW-1185">Reference proteome</keyword>
<evidence type="ECO:0000313" key="2">
    <source>
        <dbReference type="EMBL" id="KAH7939825.1"/>
    </source>
</evidence>
<keyword evidence="1" id="KW-0732">Signal</keyword>
<name>A0A9D4PF03_RHISA</name>
<protein>
    <recommendedName>
        <fullName evidence="4">Secreted protein</fullName>
    </recommendedName>
</protein>
<comment type="caution">
    <text evidence="2">The sequence shown here is derived from an EMBL/GenBank/DDBJ whole genome shotgun (WGS) entry which is preliminary data.</text>
</comment>
<organism evidence="2 3">
    <name type="scientific">Rhipicephalus sanguineus</name>
    <name type="common">Brown dog tick</name>
    <name type="synonym">Ixodes sanguineus</name>
    <dbReference type="NCBI Taxonomy" id="34632"/>
    <lineage>
        <taxon>Eukaryota</taxon>
        <taxon>Metazoa</taxon>
        <taxon>Ecdysozoa</taxon>
        <taxon>Arthropoda</taxon>
        <taxon>Chelicerata</taxon>
        <taxon>Arachnida</taxon>
        <taxon>Acari</taxon>
        <taxon>Parasitiformes</taxon>
        <taxon>Ixodida</taxon>
        <taxon>Ixodoidea</taxon>
        <taxon>Ixodidae</taxon>
        <taxon>Rhipicephalinae</taxon>
        <taxon>Rhipicephalus</taxon>
        <taxon>Rhipicephalus</taxon>
    </lineage>
</organism>
<feature type="signal peptide" evidence="1">
    <location>
        <begin position="1"/>
        <end position="20"/>
    </location>
</feature>
<gene>
    <name evidence="2" type="ORF">HPB52_017923</name>
</gene>
<reference evidence="2" key="1">
    <citation type="journal article" date="2020" name="Cell">
        <title>Large-Scale Comparative Analyses of Tick Genomes Elucidate Their Genetic Diversity and Vector Capacities.</title>
        <authorList>
            <consortium name="Tick Genome and Microbiome Consortium (TIGMIC)"/>
            <person name="Jia N."/>
            <person name="Wang J."/>
            <person name="Shi W."/>
            <person name="Du L."/>
            <person name="Sun Y."/>
            <person name="Zhan W."/>
            <person name="Jiang J.F."/>
            <person name="Wang Q."/>
            <person name="Zhang B."/>
            <person name="Ji P."/>
            <person name="Bell-Sakyi L."/>
            <person name="Cui X.M."/>
            <person name="Yuan T.T."/>
            <person name="Jiang B.G."/>
            <person name="Yang W.F."/>
            <person name="Lam T.T."/>
            <person name="Chang Q.C."/>
            <person name="Ding S.J."/>
            <person name="Wang X.J."/>
            <person name="Zhu J.G."/>
            <person name="Ruan X.D."/>
            <person name="Zhao L."/>
            <person name="Wei J.T."/>
            <person name="Ye R.Z."/>
            <person name="Que T.C."/>
            <person name="Du C.H."/>
            <person name="Zhou Y.H."/>
            <person name="Cheng J.X."/>
            <person name="Dai P.F."/>
            <person name="Guo W.B."/>
            <person name="Han X.H."/>
            <person name="Huang E.J."/>
            <person name="Li L.F."/>
            <person name="Wei W."/>
            <person name="Gao Y.C."/>
            <person name="Liu J.Z."/>
            <person name="Shao H.Z."/>
            <person name="Wang X."/>
            <person name="Wang C.C."/>
            <person name="Yang T.C."/>
            <person name="Huo Q.B."/>
            <person name="Li W."/>
            <person name="Chen H.Y."/>
            <person name="Chen S.E."/>
            <person name="Zhou L.G."/>
            <person name="Ni X.B."/>
            <person name="Tian J.H."/>
            <person name="Sheng Y."/>
            <person name="Liu T."/>
            <person name="Pan Y.S."/>
            <person name="Xia L.Y."/>
            <person name="Li J."/>
            <person name="Zhao F."/>
            <person name="Cao W.C."/>
        </authorList>
    </citation>
    <scope>NUCLEOTIDE SEQUENCE</scope>
    <source>
        <strain evidence="2">Rsan-2018</strain>
    </source>
</reference>
<evidence type="ECO:0000256" key="1">
    <source>
        <dbReference type="SAM" id="SignalP"/>
    </source>
</evidence>
<feature type="chain" id="PRO_5039697961" description="Secreted protein" evidence="1">
    <location>
        <begin position="21"/>
        <end position="89"/>
    </location>
</feature>
<evidence type="ECO:0008006" key="4">
    <source>
        <dbReference type="Google" id="ProtNLM"/>
    </source>
</evidence>
<evidence type="ECO:0000313" key="3">
    <source>
        <dbReference type="Proteomes" id="UP000821837"/>
    </source>
</evidence>
<sequence length="89" mass="8940">MAFSSVVLVVPPCVLTGGAAEGVPGTVDPRGFPAGRPGGVVAEVGALELDDGRDDLWEESASSGGTRQNGPCACAGYYQTVDGPSDWSV</sequence>
<dbReference type="Proteomes" id="UP000821837">
    <property type="component" value="Chromosome 8"/>
</dbReference>
<reference evidence="2" key="2">
    <citation type="submission" date="2021-09" db="EMBL/GenBank/DDBJ databases">
        <authorList>
            <person name="Jia N."/>
            <person name="Wang J."/>
            <person name="Shi W."/>
            <person name="Du L."/>
            <person name="Sun Y."/>
            <person name="Zhan W."/>
            <person name="Jiang J."/>
            <person name="Wang Q."/>
            <person name="Zhang B."/>
            <person name="Ji P."/>
            <person name="Sakyi L.B."/>
            <person name="Cui X."/>
            <person name="Yuan T."/>
            <person name="Jiang B."/>
            <person name="Yang W."/>
            <person name="Lam T.T.-Y."/>
            <person name="Chang Q."/>
            <person name="Ding S."/>
            <person name="Wang X."/>
            <person name="Zhu J."/>
            <person name="Ruan X."/>
            <person name="Zhao L."/>
            <person name="Wei J."/>
            <person name="Que T."/>
            <person name="Du C."/>
            <person name="Cheng J."/>
            <person name="Dai P."/>
            <person name="Han X."/>
            <person name="Huang E."/>
            <person name="Gao Y."/>
            <person name="Liu J."/>
            <person name="Shao H."/>
            <person name="Ye R."/>
            <person name="Li L."/>
            <person name="Wei W."/>
            <person name="Wang X."/>
            <person name="Wang C."/>
            <person name="Huo Q."/>
            <person name="Li W."/>
            <person name="Guo W."/>
            <person name="Chen H."/>
            <person name="Chen S."/>
            <person name="Zhou L."/>
            <person name="Zhou L."/>
            <person name="Ni X."/>
            <person name="Tian J."/>
            <person name="Zhou Y."/>
            <person name="Sheng Y."/>
            <person name="Liu T."/>
            <person name="Pan Y."/>
            <person name="Xia L."/>
            <person name="Li J."/>
            <person name="Zhao F."/>
            <person name="Cao W."/>
        </authorList>
    </citation>
    <scope>NUCLEOTIDE SEQUENCE</scope>
    <source>
        <strain evidence="2">Rsan-2018</strain>
        <tissue evidence="2">Larvae</tissue>
    </source>
</reference>
<dbReference type="EMBL" id="JABSTV010001254">
    <property type="protein sequence ID" value="KAH7939825.1"/>
    <property type="molecule type" value="Genomic_DNA"/>
</dbReference>
<accession>A0A9D4PF03</accession>
<proteinExistence type="predicted"/>